<name>A0A7W1WPB7_9BACL</name>
<dbReference type="Pfam" id="PF08823">
    <property type="entry name" value="PG_binding_2"/>
    <property type="match status" value="1"/>
</dbReference>
<dbReference type="AlphaFoldDB" id="A0A7W1WPB7"/>
<evidence type="ECO:0000313" key="2">
    <source>
        <dbReference type="EMBL" id="MBA4493582.1"/>
    </source>
</evidence>
<gene>
    <name evidence="2" type="ORF">H1191_04610</name>
</gene>
<dbReference type="PANTHER" id="PTHR39328:SF1">
    <property type="entry name" value="BLL2871 PROTEIN"/>
    <property type="match status" value="1"/>
</dbReference>
<dbReference type="PANTHER" id="PTHR39328">
    <property type="entry name" value="BLL2871 PROTEIN"/>
    <property type="match status" value="1"/>
</dbReference>
<evidence type="ECO:0000313" key="3">
    <source>
        <dbReference type="Proteomes" id="UP000535491"/>
    </source>
</evidence>
<dbReference type="InterPro" id="IPR014927">
    <property type="entry name" value="PG-bd_2"/>
</dbReference>
<dbReference type="Proteomes" id="UP000535491">
    <property type="component" value="Unassembled WGS sequence"/>
</dbReference>
<keyword evidence="3" id="KW-1185">Reference proteome</keyword>
<sequence length="294" mass="32274">MGKWVYHQGVPAVSTFSIVAHDAVTGELGIAVQSKFLAVGSAVPWAAADAGAIATQSWANTGYGPRGLEMLRDGKDPDEVLQTLLKDDPGRELRQVGIVDHQGRSATFTGSECLPWAGGIAGPGFACQGNILAGAEVVQEMARVFQETSGNLPERLVASLAAGQKAGGDRRGMQSAALYVVKPDGGYGGFNDRYIDLRVDDHSQPIEELERLLKLHRLYFERSTPEDLLPLEDDLLAEVRSLLHQAGYKPGDTPGYDKQTKEALKEYFLTENFDERWTEEPVIDRRVLEYMRNR</sequence>
<dbReference type="InterPro" id="IPR029055">
    <property type="entry name" value="Ntn_hydrolases_N"/>
</dbReference>
<organism evidence="2 3">
    <name type="scientific">Paenactinomyces guangxiensis</name>
    <dbReference type="NCBI Taxonomy" id="1490290"/>
    <lineage>
        <taxon>Bacteria</taxon>
        <taxon>Bacillati</taxon>
        <taxon>Bacillota</taxon>
        <taxon>Bacilli</taxon>
        <taxon>Bacillales</taxon>
        <taxon>Thermoactinomycetaceae</taxon>
        <taxon>Paenactinomyces</taxon>
    </lineage>
</organism>
<evidence type="ECO:0000259" key="1">
    <source>
        <dbReference type="Pfam" id="PF08823"/>
    </source>
</evidence>
<protein>
    <submittedName>
        <fullName evidence="2">DUF1028 domain-containing protein</fullName>
    </submittedName>
</protein>
<feature type="domain" description="Putative peptidoglycan binding" evidence="1">
    <location>
        <begin position="219"/>
        <end position="291"/>
    </location>
</feature>
<dbReference type="RefSeq" id="WP_181750825.1">
    <property type="nucleotide sequence ID" value="NZ_JACEIQ010000003.1"/>
</dbReference>
<dbReference type="SUPFAM" id="SSF56235">
    <property type="entry name" value="N-terminal nucleophile aminohydrolases (Ntn hydrolases)"/>
    <property type="match status" value="1"/>
</dbReference>
<dbReference type="InterPro" id="IPR010430">
    <property type="entry name" value="DUF1028"/>
</dbReference>
<dbReference type="EMBL" id="JACEIQ010000003">
    <property type="protein sequence ID" value="MBA4493582.1"/>
    <property type="molecule type" value="Genomic_DNA"/>
</dbReference>
<dbReference type="Pfam" id="PF06267">
    <property type="entry name" value="DUF1028"/>
    <property type="match status" value="1"/>
</dbReference>
<accession>A0A7W1WPB7</accession>
<proteinExistence type="predicted"/>
<reference evidence="2 3" key="1">
    <citation type="submission" date="2020-07" db="EMBL/GenBank/DDBJ databases">
        <authorList>
            <person name="Feng H."/>
        </authorList>
    </citation>
    <scope>NUCLEOTIDE SEQUENCE [LARGE SCALE GENOMIC DNA]</scope>
    <source>
        <strain evidence="3">s-10</strain>
    </source>
</reference>
<comment type="caution">
    <text evidence="2">The sequence shown here is derived from an EMBL/GenBank/DDBJ whole genome shotgun (WGS) entry which is preliminary data.</text>
</comment>
<dbReference type="Gene3D" id="3.60.20.10">
    <property type="entry name" value="Glutamine Phosphoribosylpyrophosphate, subunit 1, domain 1"/>
    <property type="match status" value="1"/>
</dbReference>